<dbReference type="EMBL" id="QJKJ01000425">
    <property type="protein sequence ID" value="RDY12693.1"/>
    <property type="molecule type" value="Genomic_DNA"/>
</dbReference>
<sequence>MEILQGFESCSVKNKMCKLKYGLKQFHEHDDMIIVSDDEIEQLTLKESLATYFQMKELGKLKYFLGIKVAYSRKGIFYLPNEICA</sequence>
<proteinExistence type="predicted"/>
<dbReference type="AlphaFoldDB" id="A0A371ICE1"/>
<protein>
    <recommendedName>
        <fullName evidence="3">Reverse transcriptase Ty1/copia-type domain-containing protein</fullName>
    </recommendedName>
</protein>
<reference evidence="1" key="1">
    <citation type="submission" date="2018-05" db="EMBL/GenBank/DDBJ databases">
        <title>Draft genome of Mucuna pruriens seed.</title>
        <authorList>
            <person name="Nnadi N.E."/>
            <person name="Vos R."/>
            <person name="Hasami M.H."/>
            <person name="Devisetty U.K."/>
            <person name="Aguiy J.C."/>
        </authorList>
    </citation>
    <scope>NUCLEOTIDE SEQUENCE [LARGE SCALE GENOMIC DNA]</scope>
    <source>
        <strain evidence="1">JCA_2017</strain>
    </source>
</reference>
<comment type="caution">
    <text evidence="1">The sequence shown here is derived from an EMBL/GenBank/DDBJ whole genome shotgun (WGS) entry which is preliminary data.</text>
</comment>
<evidence type="ECO:0000313" key="2">
    <source>
        <dbReference type="Proteomes" id="UP000257109"/>
    </source>
</evidence>
<dbReference type="OrthoDB" id="128382at2759"/>
<evidence type="ECO:0008006" key="3">
    <source>
        <dbReference type="Google" id="ProtNLM"/>
    </source>
</evidence>
<name>A0A371ICE1_MUCPR</name>
<keyword evidence="2" id="KW-1185">Reference proteome</keyword>
<accession>A0A371ICE1</accession>
<organism evidence="1 2">
    <name type="scientific">Mucuna pruriens</name>
    <name type="common">Velvet bean</name>
    <name type="synonym">Dolichos pruriens</name>
    <dbReference type="NCBI Taxonomy" id="157652"/>
    <lineage>
        <taxon>Eukaryota</taxon>
        <taxon>Viridiplantae</taxon>
        <taxon>Streptophyta</taxon>
        <taxon>Embryophyta</taxon>
        <taxon>Tracheophyta</taxon>
        <taxon>Spermatophyta</taxon>
        <taxon>Magnoliopsida</taxon>
        <taxon>eudicotyledons</taxon>
        <taxon>Gunneridae</taxon>
        <taxon>Pentapetalae</taxon>
        <taxon>rosids</taxon>
        <taxon>fabids</taxon>
        <taxon>Fabales</taxon>
        <taxon>Fabaceae</taxon>
        <taxon>Papilionoideae</taxon>
        <taxon>50 kb inversion clade</taxon>
        <taxon>NPAAA clade</taxon>
        <taxon>indigoferoid/millettioid clade</taxon>
        <taxon>Phaseoleae</taxon>
        <taxon>Mucuna</taxon>
    </lineage>
</organism>
<dbReference type="Proteomes" id="UP000257109">
    <property type="component" value="Unassembled WGS sequence"/>
</dbReference>
<feature type="non-terminal residue" evidence="1">
    <location>
        <position position="1"/>
    </location>
</feature>
<evidence type="ECO:0000313" key="1">
    <source>
        <dbReference type="EMBL" id="RDY12693.1"/>
    </source>
</evidence>
<gene>
    <name evidence="1" type="ORF">CR513_02508</name>
</gene>